<accession>A0A1G7W3Q2</accession>
<evidence type="ECO:0000313" key="3">
    <source>
        <dbReference type="EMBL" id="SDG66634.1"/>
    </source>
</evidence>
<dbReference type="PRINTS" id="PR00080">
    <property type="entry name" value="SDRFAMILY"/>
</dbReference>
<dbReference type="PROSITE" id="PS00061">
    <property type="entry name" value="ADH_SHORT"/>
    <property type="match status" value="1"/>
</dbReference>
<dbReference type="OrthoDB" id="9803333at2"/>
<dbReference type="InterPro" id="IPR036291">
    <property type="entry name" value="NAD(P)-bd_dom_sf"/>
</dbReference>
<comment type="similarity">
    <text evidence="1">Belongs to the short-chain dehydrogenases/reductases (SDR) family.</text>
</comment>
<dbReference type="PANTHER" id="PTHR42760:SF115">
    <property type="entry name" value="3-OXOACYL-[ACYL-CARRIER-PROTEIN] REDUCTASE FABG"/>
    <property type="match status" value="1"/>
</dbReference>
<reference evidence="4" key="1">
    <citation type="submission" date="2016-10" db="EMBL/GenBank/DDBJ databases">
        <authorList>
            <person name="Varghese N."/>
            <person name="Submissions S."/>
        </authorList>
    </citation>
    <scope>NUCLEOTIDE SEQUENCE [LARGE SCALE GENOMIC DNA]</scope>
    <source>
        <strain evidence="4">DSM 17933</strain>
    </source>
</reference>
<name>A0A1G7W3Q2_9SPHI</name>
<evidence type="ECO:0000256" key="2">
    <source>
        <dbReference type="ARBA" id="ARBA00023002"/>
    </source>
</evidence>
<proteinExistence type="inferred from homology"/>
<dbReference type="Pfam" id="PF13561">
    <property type="entry name" value="adh_short_C2"/>
    <property type="match status" value="1"/>
</dbReference>
<dbReference type="NCBIfam" id="NF006132">
    <property type="entry name" value="PRK08277.1"/>
    <property type="match status" value="1"/>
</dbReference>
<dbReference type="STRING" id="405671.SAMN05421827_10988"/>
<dbReference type="Proteomes" id="UP000199643">
    <property type="component" value="Unassembled WGS sequence"/>
</dbReference>
<dbReference type="PANTHER" id="PTHR42760">
    <property type="entry name" value="SHORT-CHAIN DEHYDROGENASES/REDUCTASES FAMILY MEMBER"/>
    <property type="match status" value="1"/>
</dbReference>
<sequence>MVKEIEGLFSLKNKVVVVTGATGVLGEAFINGLCAAGATLVVIGRNEEIAKQRVAEVTEAGGKAIYIIADVLNEQDLMDANATIIKTYGRIDALVNAAGGNVAEAVIQPGSDVFDLNVPALKQAFDLNLFGTIMPTQVFGAAIAKNGGSIVNISSVSATQALTRVLGYSMAKAAVESYTKWMAVELANRYQDKIRMNAIVPGFFITNQNRALLTNEDGSLTARGQAIIAKTPFKRFGAPEELIGALVYLLSDAAKFVNGENIKVDGGFTAFSGV</sequence>
<gene>
    <name evidence="3" type="ORF">SAMN05421827_10988</name>
</gene>
<keyword evidence="2" id="KW-0560">Oxidoreductase</keyword>
<dbReference type="AlphaFoldDB" id="A0A1G7W3Q2"/>
<evidence type="ECO:0000256" key="1">
    <source>
        <dbReference type="ARBA" id="ARBA00006484"/>
    </source>
</evidence>
<dbReference type="InterPro" id="IPR020904">
    <property type="entry name" value="Sc_DH/Rdtase_CS"/>
</dbReference>
<dbReference type="RefSeq" id="WP_090500481.1">
    <property type="nucleotide sequence ID" value="NZ_FNCH01000009.1"/>
</dbReference>
<dbReference type="SUPFAM" id="SSF51735">
    <property type="entry name" value="NAD(P)-binding Rossmann-fold domains"/>
    <property type="match status" value="1"/>
</dbReference>
<dbReference type="PRINTS" id="PR00081">
    <property type="entry name" value="GDHRDH"/>
</dbReference>
<evidence type="ECO:0000313" key="4">
    <source>
        <dbReference type="Proteomes" id="UP000199643"/>
    </source>
</evidence>
<dbReference type="EMBL" id="FNCH01000009">
    <property type="protein sequence ID" value="SDG66634.1"/>
    <property type="molecule type" value="Genomic_DNA"/>
</dbReference>
<dbReference type="InterPro" id="IPR002347">
    <property type="entry name" value="SDR_fam"/>
</dbReference>
<dbReference type="GO" id="GO:0016616">
    <property type="term" value="F:oxidoreductase activity, acting on the CH-OH group of donors, NAD or NADP as acceptor"/>
    <property type="evidence" value="ECO:0007669"/>
    <property type="project" value="TreeGrafter"/>
</dbReference>
<organism evidence="3 4">
    <name type="scientific">Pedobacter terrae</name>
    <dbReference type="NCBI Taxonomy" id="405671"/>
    <lineage>
        <taxon>Bacteria</taxon>
        <taxon>Pseudomonadati</taxon>
        <taxon>Bacteroidota</taxon>
        <taxon>Sphingobacteriia</taxon>
        <taxon>Sphingobacteriales</taxon>
        <taxon>Sphingobacteriaceae</taxon>
        <taxon>Pedobacter</taxon>
    </lineage>
</organism>
<dbReference type="Gene3D" id="3.40.50.720">
    <property type="entry name" value="NAD(P)-binding Rossmann-like Domain"/>
    <property type="match status" value="1"/>
</dbReference>
<keyword evidence="4" id="KW-1185">Reference proteome</keyword>
<protein>
    <submittedName>
        <fullName evidence="3">NAD(P)-dependent dehydrogenase, short-chain alcohol dehydrogenase family</fullName>
    </submittedName>
</protein>